<sequence>MIKKIGYPLDKEFAIRAVSLQGAIIVEAIPVAPEYVKSETEKIRQKLGERYKNIQTAEIP</sequence>
<evidence type="ECO:0000313" key="3">
    <source>
        <dbReference type="Proteomes" id="UP000034156"/>
    </source>
</evidence>
<name>A0A0F7KFG5_9PROT</name>
<dbReference type="Gene3D" id="3.30.1310.20">
    <property type="entry name" value="PRTase-like"/>
    <property type="match status" value="1"/>
</dbReference>
<evidence type="ECO:0000313" key="4">
    <source>
        <dbReference type="Proteomes" id="UP000324176"/>
    </source>
</evidence>
<reference evidence="1 3" key="2">
    <citation type="journal article" date="2016" name="Genome Announc.">
        <title>Genome Sequence of Nitrosomonas communis Strain Nm2, a Mesophilic Ammonia-Oxidizing Bacterium Isolated from Mediterranean Soil.</title>
        <authorList>
            <person name="Kozlowski J.A."/>
            <person name="Kits K.D."/>
            <person name="Stein L.Y."/>
        </authorList>
    </citation>
    <scope>NUCLEOTIDE SEQUENCE [LARGE SCALE GENOMIC DNA]</scope>
    <source>
        <strain evidence="1 3">Nm2</strain>
    </source>
</reference>
<reference evidence="3" key="1">
    <citation type="submission" date="2015-05" db="EMBL/GenBank/DDBJ databases">
        <title>Draft genome of Nitrosomonas communis strain Nm2.</title>
        <authorList>
            <person name="Kozlowski J.A."/>
            <person name="Kits K.D."/>
            <person name="Stein L.Y."/>
        </authorList>
    </citation>
    <scope>NUCLEOTIDE SEQUENCE [LARGE SCALE GENOMIC DNA]</scope>
    <source>
        <strain evidence="3">Nm2</strain>
    </source>
</reference>
<dbReference type="EMBL" id="CP011451">
    <property type="protein sequence ID" value="AKH37629.1"/>
    <property type="molecule type" value="Genomic_DNA"/>
</dbReference>
<dbReference type="AlphaFoldDB" id="A0A0F7KFG5"/>
<dbReference type="OrthoDB" id="9810066at2"/>
<dbReference type="Proteomes" id="UP000034156">
    <property type="component" value="Chromosome"/>
</dbReference>
<keyword evidence="3" id="KW-1185">Reference proteome</keyword>
<dbReference type="KEGG" id="nco:AAW31_07135"/>
<proteinExistence type="predicted"/>
<gene>
    <name evidence="1" type="ORF">AAW31_07135</name>
    <name evidence="2" type="ORF">BCL69_10889</name>
</gene>
<evidence type="ECO:0000313" key="1">
    <source>
        <dbReference type="EMBL" id="AKH37629.1"/>
    </source>
</evidence>
<dbReference type="RefSeq" id="WP_046849704.1">
    <property type="nucleotide sequence ID" value="NZ_CP011451.1"/>
</dbReference>
<protein>
    <submittedName>
        <fullName evidence="1">Uncharacterized protein</fullName>
    </submittedName>
</protein>
<accession>A0A0F7KFG5</accession>
<dbReference type="PATRIC" id="fig|44574.3.peg.1726"/>
<dbReference type="Proteomes" id="UP000324176">
    <property type="component" value="Unassembled WGS sequence"/>
</dbReference>
<evidence type="ECO:0000313" key="2">
    <source>
        <dbReference type="EMBL" id="TYP74441.1"/>
    </source>
</evidence>
<organism evidence="1 3">
    <name type="scientific">Nitrosomonas communis</name>
    <dbReference type="NCBI Taxonomy" id="44574"/>
    <lineage>
        <taxon>Bacteria</taxon>
        <taxon>Pseudomonadati</taxon>
        <taxon>Pseudomonadota</taxon>
        <taxon>Betaproteobacteria</taxon>
        <taxon>Nitrosomonadales</taxon>
        <taxon>Nitrosomonadaceae</taxon>
        <taxon>Nitrosomonas</taxon>
    </lineage>
</organism>
<dbReference type="EMBL" id="VNHT01000088">
    <property type="protein sequence ID" value="TYP74441.1"/>
    <property type="molecule type" value="Genomic_DNA"/>
</dbReference>
<reference evidence="2 4" key="3">
    <citation type="submission" date="2019-07" db="EMBL/GenBank/DDBJ databases">
        <title>Active sludge and wastewater microbial communities from Klosterneuburg, Austria.</title>
        <authorList>
            <person name="Wagner M."/>
        </authorList>
    </citation>
    <scope>NUCLEOTIDE SEQUENCE [LARGE SCALE GENOMIC DNA]</scope>
    <source>
        <strain evidence="2 4">Nm2</strain>
    </source>
</reference>